<feature type="domain" description="ABC transmembrane type-1" evidence="8">
    <location>
        <begin position="100"/>
        <end position="314"/>
    </location>
</feature>
<dbReference type="PROSITE" id="PS50928">
    <property type="entry name" value="ABC_TM1"/>
    <property type="match status" value="1"/>
</dbReference>
<dbReference type="Pfam" id="PF00528">
    <property type="entry name" value="BPD_transp_1"/>
    <property type="match status" value="1"/>
</dbReference>
<name>F5YKV2_TREPZ</name>
<dbReference type="InterPro" id="IPR035906">
    <property type="entry name" value="MetI-like_sf"/>
</dbReference>
<dbReference type="AlphaFoldDB" id="F5YKV2"/>
<dbReference type="Gene3D" id="1.10.3720.10">
    <property type="entry name" value="MetI-like"/>
    <property type="match status" value="1"/>
</dbReference>
<dbReference type="EMBL" id="CP001843">
    <property type="protein sequence ID" value="AEF86943.1"/>
    <property type="molecule type" value="Genomic_DNA"/>
</dbReference>
<dbReference type="PANTHER" id="PTHR43163">
    <property type="entry name" value="DIPEPTIDE TRANSPORT SYSTEM PERMEASE PROTEIN DPPB-RELATED"/>
    <property type="match status" value="1"/>
</dbReference>
<protein>
    <submittedName>
        <fullName evidence="9">ABC transporter, permease protein</fullName>
    </submittedName>
</protein>
<evidence type="ECO:0000313" key="9">
    <source>
        <dbReference type="EMBL" id="AEF86943.1"/>
    </source>
</evidence>
<evidence type="ECO:0000313" key="10">
    <source>
        <dbReference type="Proteomes" id="UP000009223"/>
    </source>
</evidence>
<accession>F5YKV2</accession>
<keyword evidence="10" id="KW-1185">Reference proteome</keyword>
<dbReference type="Proteomes" id="UP000009223">
    <property type="component" value="Chromosome"/>
</dbReference>
<dbReference type="HOGENOM" id="CLU_036879_0_2_12"/>
<dbReference type="eggNOG" id="COG0601">
    <property type="taxonomic scope" value="Bacteria"/>
</dbReference>
<feature type="transmembrane region" description="Helical" evidence="7">
    <location>
        <begin position="245"/>
        <end position="267"/>
    </location>
</feature>
<dbReference type="InterPro" id="IPR000515">
    <property type="entry name" value="MetI-like"/>
</dbReference>
<evidence type="ECO:0000256" key="4">
    <source>
        <dbReference type="ARBA" id="ARBA00022692"/>
    </source>
</evidence>
<reference evidence="10" key="1">
    <citation type="submission" date="2009-12" db="EMBL/GenBank/DDBJ databases">
        <title>Complete sequence of Treponema primitia strain ZAS-2.</title>
        <authorList>
            <person name="Tetu S.G."/>
            <person name="Matson E."/>
            <person name="Ren Q."/>
            <person name="Seshadri R."/>
            <person name="Elbourne L."/>
            <person name="Hassan K.A."/>
            <person name="Durkin A."/>
            <person name="Radune D."/>
            <person name="Mohamoud Y."/>
            <person name="Shay R."/>
            <person name="Jin S."/>
            <person name="Zhang X."/>
            <person name="Lucey K."/>
            <person name="Ballor N.R."/>
            <person name="Ottesen E."/>
            <person name="Rosenthal R."/>
            <person name="Allen A."/>
            <person name="Leadbetter J.R."/>
            <person name="Paulsen I.T."/>
        </authorList>
    </citation>
    <scope>NUCLEOTIDE SEQUENCE [LARGE SCALE GENOMIC DNA]</scope>
    <source>
        <strain evidence="10">ATCC BAA-887 / DSM 12427 / ZAS-2</strain>
    </source>
</reference>
<keyword evidence="2 7" id="KW-0813">Transport</keyword>
<comment type="subcellular location">
    <subcellularLocation>
        <location evidence="1 7">Cell membrane</location>
        <topology evidence="1 7">Multi-pass membrane protein</topology>
    </subcellularLocation>
</comment>
<feature type="transmembrane region" description="Helical" evidence="7">
    <location>
        <begin position="291"/>
        <end position="317"/>
    </location>
</feature>
<dbReference type="CDD" id="cd06261">
    <property type="entry name" value="TM_PBP2"/>
    <property type="match status" value="1"/>
</dbReference>
<evidence type="ECO:0000256" key="2">
    <source>
        <dbReference type="ARBA" id="ARBA00022448"/>
    </source>
</evidence>
<keyword evidence="4 7" id="KW-0812">Transmembrane</keyword>
<feature type="transmembrane region" description="Helical" evidence="7">
    <location>
        <begin position="187"/>
        <end position="208"/>
    </location>
</feature>
<dbReference type="OrthoDB" id="9806409at2"/>
<feature type="transmembrane region" description="Helical" evidence="7">
    <location>
        <begin position="12"/>
        <end position="31"/>
    </location>
</feature>
<feature type="transmembrane region" description="Helical" evidence="7">
    <location>
        <begin position="100"/>
        <end position="127"/>
    </location>
</feature>
<feature type="transmembrane region" description="Helical" evidence="7">
    <location>
        <begin position="139"/>
        <end position="167"/>
    </location>
</feature>
<evidence type="ECO:0000256" key="7">
    <source>
        <dbReference type="RuleBase" id="RU363032"/>
    </source>
</evidence>
<dbReference type="PANTHER" id="PTHR43163:SF6">
    <property type="entry name" value="DIPEPTIDE TRANSPORT SYSTEM PERMEASE PROTEIN DPPB-RELATED"/>
    <property type="match status" value="1"/>
</dbReference>
<organism evidence="9 10">
    <name type="scientific">Treponema primitia (strain ATCC BAA-887 / DSM 12427 / ZAS-2)</name>
    <dbReference type="NCBI Taxonomy" id="545694"/>
    <lineage>
        <taxon>Bacteria</taxon>
        <taxon>Pseudomonadati</taxon>
        <taxon>Spirochaetota</taxon>
        <taxon>Spirochaetia</taxon>
        <taxon>Spirochaetales</taxon>
        <taxon>Treponemataceae</taxon>
        <taxon>Treponema</taxon>
    </lineage>
</organism>
<evidence type="ECO:0000256" key="1">
    <source>
        <dbReference type="ARBA" id="ARBA00004651"/>
    </source>
</evidence>
<proteinExistence type="inferred from homology"/>
<keyword evidence="5 7" id="KW-1133">Transmembrane helix</keyword>
<evidence type="ECO:0000256" key="5">
    <source>
        <dbReference type="ARBA" id="ARBA00022989"/>
    </source>
</evidence>
<sequence>MKQFLKYLAGSSFRLVLLLFGVSLFSFILVVSSPVDPVSSFVGIENGVSDEQRALVAAYWGLDQGPVERYGIWLKNVLHGNLGTSMLFRRPVRSVLAERALASLALMLTAWVFSGILGFTLGVICGAKPNSVFDKCMRTFCFILSSTPVFWVGLLLLIVFAVNLGWFPIGFATPIGKAAADVTLGDRIYHLILPALTLSITGISGIVLHTRQKLMDVLNSEYIIFARARGESLWTAVRRHGLRNIALPALTLQFASFSELFGGSVLAENVFSYPGLGSAASLAGIRGDAQLLLGVALFSVFFVFIGNLTANLLYGVFDPRIREGGKHP</sequence>
<dbReference type="SUPFAM" id="SSF161098">
    <property type="entry name" value="MetI-like"/>
    <property type="match status" value="1"/>
</dbReference>
<keyword evidence="3" id="KW-1003">Cell membrane</keyword>
<dbReference type="RefSeq" id="WP_015707005.1">
    <property type="nucleotide sequence ID" value="NC_015578.1"/>
</dbReference>
<dbReference type="GO" id="GO:0005886">
    <property type="term" value="C:plasma membrane"/>
    <property type="evidence" value="ECO:0007669"/>
    <property type="project" value="UniProtKB-SubCell"/>
</dbReference>
<comment type="similarity">
    <text evidence="7">Belongs to the binding-protein-dependent transport system permease family.</text>
</comment>
<reference evidence="9 10" key="2">
    <citation type="journal article" date="2011" name="ISME J.">
        <title>RNA-seq reveals cooperative metabolic interactions between two termite-gut spirochete species in co-culture.</title>
        <authorList>
            <person name="Rosenthal A.Z."/>
            <person name="Matson E.G."/>
            <person name="Eldar A."/>
            <person name="Leadbetter J.R."/>
        </authorList>
    </citation>
    <scope>NUCLEOTIDE SEQUENCE [LARGE SCALE GENOMIC DNA]</scope>
    <source>
        <strain evidence="10">ATCC BAA-887 / DSM 12427 / ZAS-2</strain>
    </source>
</reference>
<dbReference type="STRING" id="545694.TREPR_3269"/>
<gene>
    <name evidence="9" type="ordered locus">TREPR_3269</name>
</gene>
<evidence type="ECO:0000256" key="6">
    <source>
        <dbReference type="ARBA" id="ARBA00023136"/>
    </source>
</evidence>
<keyword evidence="6 7" id="KW-0472">Membrane</keyword>
<evidence type="ECO:0000256" key="3">
    <source>
        <dbReference type="ARBA" id="ARBA00022475"/>
    </source>
</evidence>
<evidence type="ECO:0000259" key="8">
    <source>
        <dbReference type="PROSITE" id="PS50928"/>
    </source>
</evidence>
<dbReference type="GO" id="GO:0055085">
    <property type="term" value="P:transmembrane transport"/>
    <property type="evidence" value="ECO:0007669"/>
    <property type="project" value="InterPro"/>
</dbReference>
<dbReference type="KEGG" id="tpi:TREPR_3269"/>